<feature type="transmembrane region" description="Helical" evidence="1">
    <location>
        <begin position="75"/>
        <end position="92"/>
    </location>
</feature>
<dbReference type="RefSeq" id="WP_369157853.1">
    <property type="nucleotide sequence ID" value="NZ_CP163429.1"/>
</dbReference>
<dbReference type="EMBL" id="CP163429">
    <property type="protein sequence ID" value="XDP95816.1"/>
    <property type="molecule type" value="Genomic_DNA"/>
</dbReference>
<gene>
    <name evidence="2" type="ORF">AB5J57_20870</name>
</gene>
<evidence type="ECO:0008006" key="3">
    <source>
        <dbReference type="Google" id="ProtNLM"/>
    </source>
</evidence>
<evidence type="ECO:0000313" key="2">
    <source>
        <dbReference type="EMBL" id="XDP95816.1"/>
    </source>
</evidence>
<name>A0AB39LP07_9ACTN</name>
<sequence length="273" mass="30465">MSGQREEELRRLREELRAYGRSLDVPDGTAGAETMAERVLARILAERTPVPEAAPVPRSRLRAVRRWTRRRWRSLLAALCGLLTVLVLTPPVRATVSDWFGFHGVRVRQDPSAVPAPGARVPGCGRSLSLAEAERRAGFAPLVPEALGAPDAVTVSALPRGRFLMSLCWREEGRTVRLDEFAGGLDYMFTKTLRYQPEWLDVNGPALWFPRPHVLTFWMTDEQGHRFTREERTAGPTLLWSPTGTVTLRLEGVADRLRARDIAASVPDGLMPP</sequence>
<dbReference type="AlphaFoldDB" id="A0AB39LP07"/>
<keyword evidence="1" id="KW-0472">Membrane</keyword>
<organism evidence="2">
    <name type="scientific">Streptomyces sp. R02</name>
    <dbReference type="NCBI Taxonomy" id="3238623"/>
    <lineage>
        <taxon>Bacteria</taxon>
        <taxon>Bacillati</taxon>
        <taxon>Actinomycetota</taxon>
        <taxon>Actinomycetes</taxon>
        <taxon>Kitasatosporales</taxon>
        <taxon>Streptomycetaceae</taxon>
        <taxon>Streptomyces</taxon>
    </lineage>
</organism>
<protein>
    <recommendedName>
        <fullName evidence="3">DUF4367 domain-containing protein</fullName>
    </recommendedName>
</protein>
<evidence type="ECO:0000256" key="1">
    <source>
        <dbReference type="SAM" id="Phobius"/>
    </source>
</evidence>
<accession>A0AB39LP07</accession>
<proteinExistence type="predicted"/>
<reference evidence="2" key="1">
    <citation type="submission" date="2024-07" db="EMBL/GenBank/DDBJ databases">
        <authorList>
            <person name="Yu S.T."/>
        </authorList>
    </citation>
    <scope>NUCLEOTIDE SEQUENCE</scope>
    <source>
        <strain evidence="2">R02</strain>
    </source>
</reference>
<keyword evidence="1" id="KW-0812">Transmembrane</keyword>
<keyword evidence="1" id="KW-1133">Transmembrane helix</keyword>